<evidence type="ECO:0000313" key="2">
    <source>
        <dbReference type="EMBL" id="BAT08587.1"/>
    </source>
</evidence>
<sequence>MRRPRDGVGWEGATLTGRCSDVVAGAAAGVAAPPAAPSGGAGEAAAAAAEAAPVVGGHGEEDIGAPLRRCVGRPTLEEKFARGVGGSVESARGCLPAWLTAAWFLFWAHMLSWWQWILRVI</sequence>
<reference evidence="2 3" key="2">
    <citation type="journal article" date="2013" name="Plant Cell Physiol.">
        <title>Rice Annotation Project Database (RAP-DB): an integrative and interactive database for rice genomics.</title>
        <authorList>
            <person name="Sakai H."/>
            <person name="Lee S.S."/>
            <person name="Tanaka T."/>
            <person name="Numa H."/>
            <person name="Kim J."/>
            <person name="Kawahara Y."/>
            <person name="Wakimoto H."/>
            <person name="Yang C.C."/>
            <person name="Iwamoto M."/>
            <person name="Abe T."/>
            <person name="Yamada Y."/>
            <person name="Muto A."/>
            <person name="Inokuchi H."/>
            <person name="Ikemura T."/>
            <person name="Matsumoto T."/>
            <person name="Sasaki T."/>
            <person name="Itoh T."/>
        </authorList>
    </citation>
    <scope>NUCLEOTIDE SEQUENCE [LARGE SCALE GENOMIC DNA]</scope>
    <source>
        <strain evidence="3">cv. Nipponbare</strain>
    </source>
</reference>
<dbReference type="AlphaFoldDB" id="A0A0P0XN48"/>
<keyword evidence="3" id="KW-1185">Reference proteome</keyword>
<dbReference type="Gramene" id="Os09t0473883-00">
    <property type="protein sequence ID" value="Os09t0473883-00"/>
    <property type="gene ID" value="Os09g0473883"/>
</dbReference>
<gene>
    <name evidence="2" type="ordered locus">Os09g0473883</name>
    <name evidence="2" type="ORF">OSNPB_090473883</name>
</gene>
<accession>A0A0P0XN48</accession>
<organism evidence="2 3">
    <name type="scientific">Oryza sativa subsp. japonica</name>
    <name type="common">Rice</name>
    <dbReference type="NCBI Taxonomy" id="39947"/>
    <lineage>
        <taxon>Eukaryota</taxon>
        <taxon>Viridiplantae</taxon>
        <taxon>Streptophyta</taxon>
        <taxon>Embryophyta</taxon>
        <taxon>Tracheophyta</taxon>
        <taxon>Spermatophyta</taxon>
        <taxon>Magnoliopsida</taxon>
        <taxon>Liliopsida</taxon>
        <taxon>Poales</taxon>
        <taxon>Poaceae</taxon>
        <taxon>BOP clade</taxon>
        <taxon>Oryzoideae</taxon>
        <taxon>Oryzeae</taxon>
        <taxon>Oryzinae</taxon>
        <taxon>Oryza</taxon>
        <taxon>Oryza sativa</taxon>
    </lineage>
</organism>
<keyword evidence="1" id="KW-0812">Transmembrane</keyword>
<dbReference type="Proteomes" id="UP000059680">
    <property type="component" value="Chromosome 9"/>
</dbReference>
<keyword evidence="1" id="KW-0472">Membrane</keyword>
<dbReference type="InParanoid" id="A0A0P0XN48"/>
<feature type="transmembrane region" description="Helical" evidence="1">
    <location>
        <begin position="97"/>
        <end position="117"/>
    </location>
</feature>
<evidence type="ECO:0000256" key="1">
    <source>
        <dbReference type="SAM" id="Phobius"/>
    </source>
</evidence>
<protein>
    <submittedName>
        <fullName evidence="2">Os09g0473883 protein</fullName>
    </submittedName>
</protein>
<dbReference type="EMBL" id="AP014965">
    <property type="protein sequence ID" value="BAT08587.1"/>
    <property type="molecule type" value="Genomic_DNA"/>
</dbReference>
<proteinExistence type="predicted"/>
<reference evidence="2 3" key="3">
    <citation type="journal article" date="2013" name="Rice">
        <title>Improvement of the Oryza sativa Nipponbare reference genome using next generation sequence and optical map data.</title>
        <authorList>
            <person name="Kawahara Y."/>
            <person name="de la Bastide M."/>
            <person name="Hamilton J.P."/>
            <person name="Kanamori H."/>
            <person name="McCombie W.R."/>
            <person name="Ouyang S."/>
            <person name="Schwartz D.C."/>
            <person name="Tanaka T."/>
            <person name="Wu J."/>
            <person name="Zhou S."/>
            <person name="Childs K.L."/>
            <person name="Davidson R.M."/>
            <person name="Lin H."/>
            <person name="Quesada-Ocampo L."/>
            <person name="Vaillancourt B."/>
            <person name="Sakai H."/>
            <person name="Lee S.S."/>
            <person name="Kim J."/>
            <person name="Numa H."/>
            <person name="Itoh T."/>
            <person name="Buell C.R."/>
            <person name="Matsumoto T."/>
        </authorList>
    </citation>
    <scope>NUCLEOTIDE SEQUENCE [LARGE SCALE GENOMIC DNA]</scope>
    <source>
        <strain evidence="3">cv. Nipponbare</strain>
    </source>
</reference>
<dbReference type="PaxDb" id="39947-A0A0P0XN48"/>
<evidence type="ECO:0000313" key="3">
    <source>
        <dbReference type="Proteomes" id="UP000059680"/>
    </source>
</evidence>
<keyword evidence="1" id="KW-1133">Transmembrane helix</keyword>
<reference evidence="3" key="1">
    <citation type="journal article" date="2005" name="Nature">
        <title>The map-based sequence of the rice genome.</title>
        <authorList>
            <consortium name="International rice genome sequencing project (IRGSP)"/>
            <person name="Matsumoto T."/>
            <person name="Wu J."/>
            <person name="Kanamori H."/>
            <person name="Katayose Y."/>
            <person name="Fujisawa M."/>
            <person name="Namiki N."/>
            <person name="Mizuno H."/>
            <person name="Yamamoto K."/>
            <person name="Antonio B.A."/>
            <person name="Baba T."/>
            <person name="Sakata K."/>
            <person name="Nagamura Y."/>
            <person name="Aoki H."/>
            <person name="Arikawa K."/>
            <person name="Arita K."/>
            <person name="Bito T."/>
            <person name="Chiden Y."/>
            <person name="Fujitsuka N."/>
            <person name="Fukunaka R."/>
            <person name="Hamada M."/>
            <person name="Harada C."/>
            <person name="Hayashi A."/>
            <person name="Hijishita S."/>
            <person name="Honda M."/>
            <person name="Hosokawa S."/>
            <person name="Ichikawa Y."/>
            <person name="Idonuma A."/>
            <person name="Iijima M."/>
            <person name="Ikeda M."/>
            <person name="Ikeno M."/>
            <person name="Ito K."/>
            <person name="Ito S."/>
            <person name="Ito T."/>
            <person name="Ito Y."/>
            <person name="Ito Y."/>
            <person name="Iwabuchi A."/>
            <person name="Kamiya K."/>
            <person name="Karasawa W."/>
            <person name="Kurita K."/>
            <person name="Katagiri S."/>
            <person name="Kikuta A."/>
            <person name="Kobayashi H."/>
            <person name="Kobayashi N."/>
            <person name="Machita K."/>
            <person name="Maehara T."/>
            <person name="Masukawa M."/>
            <person name="Mizubayashi T."/>
            <person name="Mukai Y."/>
            <person name="Nagasaki H."/>
            <person name="Nagata Y."/>
            <person name="Naito S."/>
            <person name="Nakashima M."/>
            <person name="Nakama Y."/>
            <person name="Nakamichi Y."/>
            <person name="Nakamura M."/>
            <person name="Meguro A."/>
            <person name="Negishi M."/>
            <person name="Ohta I."/>
            <person name="Ohta T."/>
            <person name="Okamoto M."/>
            <person name="Ono N."/>
            <person name="Saji S."/>
            <person name="Sakaguchi M."/>
            <person name="Sakai K."/>
            <person name="Shibata M."/>
            <person name="Shimokawa T."/>
            <person name="Song J."/>
            <person name="Takazaki Y."/>
            <person name="Terasawa K."/>
            <person name="Tsugane M."/>
            <person name="Tsuji K."/>
            <person name="Ueda S."/>
            <person name="Waki K."/>
            <person name="Yamagata H."/>
            <person name="Yamamoto M."/>
            <person name="Yamamoto S."/>
            <person name="Yamane H."/>
            <person name="Yoshiki S."/>
            <person name="Yoshihara R."/>
            <person name="Yukawa K."/>
            <person name="Zhong H."/>
            <person name="Yano M."/>
            <person name="Yuan Q."/>
            <person name="Ouyang S."/>
            <person name="Liu J."/>
            <person name="Jones K.M."/>
            <person name="Gansberger K."/>
            <person name="Moffat K."/>
            <person name="Hill J."/>
            <person name="Bera J."/>
            <person name="Fadrosh D."/>
            <person name="Jin S."/>
            <person name="Johri S."/>
            <person name="Kim M."/>
            <person name="Overton L."/>
            <person name="Reardon M."/>
            <person name="Tsitrin T."/>
            <person name="Vuong H."/>
            <person name="Weaver B."/>
            <person name="Ciecko A."/>
            <person name="Tallon L."/>
            <person name="Jackson J."/>
            <person name="Pai G."/>
            <person name="Aken S.V."/>
            <person name="Utterback T."/>
            <person name="Reidmuller S."/>
            <person name="Feldblyum T."/>
            <person name="Hsiao J."/>
            <person name="Zismann V."/>
            <person name="Iobst S."/>
            <person name="de Vazeille A.R."/>
            <person name="Buell C.R."/>
            <person name="Ying K."/>
            <person name="Li Y."/>
            <person name="Lu T."/>
            <person name="Huang Y."/>
            <person name="Zhao Q."/>
            <person name="Feng Q."/>
            <person name="Zhang L."/>
            <person name="Zhu J."/>
            <person name="Weng Q."/>
            <person name="Mu J."/>
            <person name="Lu Y."/>
            <person name="Fan D."/>
            <person name="Liu Y."/>
            <person name="Guan J."/>
            <person name="Zhang Y."/>
            <person name="Yu S."/>
            <person name="Liu X."/>
            <person name="Zhang Y."/>
            <person name="Hong G."/>
            <person name="Han B."/>
            <person name="Choisne N."/>
            <person name="Demange N."/>
            <person name="Orjeda G."/>
            <person name="Samain S."/>
            <person name="Cattolico L."/>
            <person name="Pelletier E."/>
            <person name="Couloux A."/>
            <person name="Segurens B."/>
            <person name="Wincker P."/>
            <person name="D'Hont A."/>
            <person name="Scarpelli C."/>
            <person name="Weissenbach J."/>
            <person name="Salanoubat M."/>
            <person name="Quetier F."/>
            <person name="Yu Y."/>
            <person name="Kim H.R."/>
            <person name="Rambo T."/>
            <person name="Currie J."/>
            <person name="Collura K."/>
            <person name="Luo M."/>
            <person name="Yang T."/>
            <person name="Ammiraju J.S.S."/>
            <person name="Engler F."/>
            <person name="Soderlund C."/>
            <person name="Wing R.A."/>
            <person name="Palmer L.E."/>
            <person name="de la Bastide M."/>
            <person name="Spiegel L."/>
            <person name="Nascimento L."/>
            <person name="Zutavern T."/>
            <person name="O'Shaughnessy A."/>
            <person name="Dike S."/>
            <person name="Dedhia N."/>
            <person name="Preston R."/>
            <person name="Balija V."/>
            <person name="McCombie W.R."/>
            <person name="Chow T."/>
            <person name="Chen H."/>
            <person name="Chung M."/>
            <person name="Chen C."/>
            <person name="Shaw J."/>
            <person name="Wu H."/>
            <person name="Hsiao K."/>
            <person name="Chao Y."/>
            <person name="Chu M."/>
            <person name="Cheng C."/>
            <person name="Hour A."/>
            <person name="Lee P."/>
            <person name="Lin S."/>
            <person name="Lin Y."/>
            <person name="Liou J."/>
            <person name="Liu S."/>
            <person name="Hsing Y."/>
            <person name="Raghuvanshi S."/>
            <person name="Mohanty A."/>
            <person name="Bharti A.K."/>
            <person name="Gaur A."/>
            <person name="Gupta V."/>
            <person name="Kumar D."/>
            <person name="Ravi V."/>
            <person name="Vij S."/>
            <person name="Kapur A."/>
            <person name="Khurana P."/>
            <person name="Khurana P."/>
            <person name="Khurana J.P."/>
            <person name="Tyagi A.K."/>
            <person name="Gaikwad K."/>
            <person name="Singh A."/>
            <person name="Dalal V."/>
            <person name="Srivastava S."/>
            <person name="Dixit A."/>
            <person name="Pal A.K."/>
            <person name="Ghazi I.A."/>
            <person name="Yadav M."/>
            <person name="Pandit A."/>
            <person name="Bhargava A."/>
            <person name="Sureshbabu K."/>
            <person name="Batra K."/>
            <person name="Sharma T.R."/>
            <person name="Mohapatra T."/>
            <person name="Singh N.K."/>
            <person name="Messing J."/>
            <person name="Nelson A.B."/>
            <person name="Fuks G."/>
            <person name="Kavchok S."/>
            <person name="Keizer G."/>
            <person name="Linton E."/>
            <person name="Llaca V."/>
            <person name="Song R."/>
            <person name="Tanyolac B."/>
            <person name="Young S."/>
            <person name="Ho-Il K."/>
            <person name="Hahn J.H."/>
            <person name="Sangsakoo G."/>
            <person name="Vanavichit A."/>
            <person name="de Mattos Luiz.A.T."/>
            <person name="Zimmer P.D."/>
            <person name="Malone G."/>
            <person name="Dellagostin O."/>
            <person name="de Oliveira A.C."/>
            <person name="Bevan M."/>
            <person name="Bancroft I."/>
            <person name="Minx P."/>
            <person name="Cordum H."/>
            <person name="Wilson R."/>
            <person name="Cheng Z."/>
            <person name="Jin W."/>
            <person name="Jiang J."/>
            <person name="Leong S.A."/>
            <person name="Iwama H."/>
            <person name="Gojobori T."/>
            <person name="Itoh T."/>
            <person name="Niimura Y."/>
            <person name="Fujii Y."/>
            <person name="Habara T."/>
            <person name="Sakai H."/>
            <person name="Sato Y."/>
            <person name="Wilson G."/>
            <person name="Kumar K."/>
            <person name="McCouch S."/>
            <person name="Juretic N."/>
            <person name="Hoen D."/>
            <person name="Wright S."/>
            <person name="Bruskiewich R."/>
            <person name="Bureau T."/>
            <person name="Miyao A."/>
            <person name="Hirochika H."/>
            <person name="Nishikawa T."/>
            <person name="Kadowaki K."/>
            <person name="Sugiura M."/>
            <person name="Burr B."/>
            <person name="Sasaki T."/>
        </authorList>
    </citation>
    <scope>NUCLEOTIDE SEQUENCE [LARGE SCALE GENOMIC DNA]</scope>
    <source>
        <strain evidence="3">cv. Nipponbare</strain>
    </source>
</reference>
<name>A0A0P0XN48_ORYSJ</name>